<dbReference type="InterPro" id="IPR016024">
    <property type="entry name" value="ARM-type_fold"/>
</dbReference>
<reference evidence="2" key="1">
    <citation type="submission" date="2023-05" db="EMBL/GenBank/DDBJ databases">
        <title>Nepenthes gracilis genome sequencing.</title>
        <authorList>
            <person name="Fukushima K."/>
        </authorList>
    </citation>
    <scope>NUCLEOTIDE SEQUENCE</scope>
    <source>
        <strain evidence="2">SING2019-196</strain>
    </source>
</reference>
<evidence type="ECO:0000313" key="3">
    <source>
        <dbReference type="Proteomes" id="UP001279734"/>
    </source>
</evidence>
<name>A0AAD3XPM4_NEPGR</name>
<organism evidence="2 3">
    <name type="scientific">Nepenthes gracilis</name>
    <name type="common">Slender pitcher plant</name>
    <dbReference type="NCBI Taxonomy" id="150966"/>
    <lineage>
        <taxon>Eukaryota</taxon>
        <taxon>Viridiplantae</taxon>
        <taxon>Streptophyta</taxon>
        <taxon>Embryophyta</taxon>
        <taxon>Tracheophyta</taxon>
        <taxon>Spermatophyta</taxon>
        <taxon>Magnoliopsida</taxon>
        <taxon>eudicotyledons</taxon>
        <taxon>Gunneridae</taxon>
        <taxon>Pentapetalae</taxon>
        <taxon>Caryophyllales</taxon>
        <taxon>Nepenthaceae</taxon>
        <taxon>Nepenthes</taxon>
    </lineage>
</organism>
<sequence>MESNSIPLSLLSSKVYLSLIISPKSPTLSLFTPMAFNSLLRVIRRSVKDGRGPYTSSDDRRRGFGSSHRRVKGKRSLNSDEEEREREKNVLDVRLLFNVLDRLGLVVGLLHLERFPDSLKSLVQTVAEIPVLGSELCATTAEDLKFLSPLILMLNSQARTFALGFVIHRMMVMKKNSDAINKAVVNLPRYLLQKAPEKSEARALAVQSIMEIVQAMHFVDQVVFLDYVSKMAQGNGPCNVEETNGLENGNSNNKQEGGMNDLLRRRCRDEQAAVRKAAILVISKLMTLGGGLDGDILKAVGMACSDSLVSIRKAATSAL</sequence>
<feature type="region of interest" description="Disordered" evidence="1">
    <location>
        <begin position="50"/>
        <end position="83"/>
    </location>
</feature>
<dbReference type="PANTHER" id="PTHR14222">
    <property type="entry name" value="CONDENSIN"/>
    <property type="match status" value="1"/>
</dbReference>
<evidence type="ECO:0000256" key="1">
    <source>
        <dbReference type="SAM" id="MobiDB-lite"/>
    </source>
</evidence>
<dbReference type="Proteomes" id="UP001279734">
    <property type="component" value="Unassembled WGS sequence"/>
</dbReference>
<comment type="caution">
    <text evidence="2">The sequence shown here is derived from an EMBL/GenBank/DDBJ whole genome shotgun (WGS) entry which is preliminary data.</text>
</comment>
<gene>
    <name evidence="2" type="ORF">Nepgr_013722</name>
</gene>
<dbReference type="AlphaFoldDB" id="A0AAD3XPM4"/>
<keyword evidence="3" id="KW-1185">Reference proteome</keyword>
<protein>
    <submittedName>
        <fullName evidence="2">Uncharacterized protein</fullName>
    </submittedName>
</protein>
<dbReference type="GO" id="GO:0010032">
    <property type="term" value="P:meiotic chromosome condensation"/>
    <property type="evidence" value="ECO:0007669"/>
    <property type="project" value="TreeGrafter"/>
</dbReference>
<dbReference type="PANTHER" id="PTHR14222:SF1">
    <property type="entry name" value="CONDENSIN-2 COMPLEX SUBUNIT D3"/>
    <property type="match status" value="1"/>
</dbReference>
<dbReference type="GO" id="GO:0000779">
    <property type="term" value="C:condensed chromosome, centromeric region"/>
    <property type="evidence" value="ECO:0007669"/>
    <property type="project" value="TreeGrafter"/>
</dbReference>
<feature type="compositionally biased region" description="Basic and acidic residues" evidence="1">
    <location>
        <begin position="50"/>
        <end position="62"/>
    </location>
</feature>
<evidence type="ECO:0000313" key="2">
    <source>
        <dbReference type="EMBL" id="GMH11881.1"/>
    </source>
</evidence>
<dbReference type="GO" id="GO:0042393">
    <property type="term" value="F:histone binding"/>
    <property type="evidence" value="ECO:0007669"/>
    <property type="project" value="TreeGrafter"/>
</dbReference>
<dbReference type="EMBL" id="BSYO01000011">
    <property type="protein sequence ID" value="GMH11881.1"/>
    <property type="molecule type" value="Genomic_DNA"/>
</dbReference>
<dbReference type="InterPro" id="IPR026971">
    <property type="entry name" value="CND1/NCAPD3"/>
</dbReference>
<dbReference type="SUPFAM" id="SSF48371">
    <property type="entry name" value="ARM repeat"/>
    <property type="match status" value="1"/>
</dbReference>
<proteinExistence type="predicted"/>
<dbReference type="GO" id="GO:0007076">
    <property type="term" value="P:mitotic chromosome condensation"/>
    <property type="evidence" value="ECO:0007669"/>
    <property type="project" value="InterPro"/>
</dbReference>
<dbReference type="GO" id="GO:0000796">
    <property type="term" value="C:condensin complex"/>
    <property type="evidence" value="ECO:0007669"/>
    <property type="project" value="TreeGrafter"/>
</dbReference>
<accession>A0AAD3XPM4</accession>